<organism evidence="2 3">
    <name type="scientific">Hankyongella ginsenosidimutans</name>
    <dbReference type="NCBI Taxonomy" id="1763828"/>
    <lineage>
        <taxon>Bacteria</taxon>
        <taxon>Pseudomonadati</taxon>
        <taxon>Pseudomonadota</taxon>
        <taxon>Alphaproteobacteria</taxon>
        <taxon>Sphingomonadales</taxon>
        <taxon>Sphingomonadaceae</taxon>
        <taxon>Hankyongella</taxon>
    </lineage>
</organism>
<evidence type="ECO:0000259" key="1">
    <source>
        <dbReference type="Pfam" id="PF08241"/>
    </source>
</evidence>
<dbReference type="KEGG" id="hgn:E6W36_12965"/>
<dbReference type="InterPro" id="IPR029063">
    <property type="entry name" value="SAM-dependent_MTases_sf"/>
</dbReference>
<dbReference type="EMBL" id="CP039704">
    <property type="protein sequence ID" value="QCI80092.1"/>
    <property type="molecule type" value="Genomic_DNA"/>
</dbReference>
<dbReference type="Proteomes" id="UP000298714">
    <property type="component" value="Chromosome"/>
</dbReference>
<feature type="domain" description="Methyltransferase type 11" evidence="1">
    <location>
        <begin position="82"/>
        <end position="129"/>
    </location>
</feature>
<dbReference type="AlphaFoldDB" id="A0A4D7CC99"/>
<keyword evidence="2" id="KW-0808">Transferase</keyword>
<sequence length="230" mass="25418">MRPDAQRLNRFYSSGVGLRVARAVRARIAPLWNLNARTRLLGLGYCAPFVAGLTDVCERVALGHPARQGVDRWPVGAPNRAVLLDDLALPFHDALFDVVLCVHLLDFGDPVRHLREIWRVLAPGGQLILVLANRSGVWTHFDASPFGAGRPFTPSQITVQLEECMFGLRRWDTCLVMPPRRWLMPLEPLAYWLAPELGGLMVIDAEKLDGPAAIPAGGKRLRVAQPAPTI</sequence>
<protein>
    <submittedName>
        <fullName evidence="2">Class I SAM-dependent methyltransferase</fullName>
    </submittedName>
</protein>
<dbReference type="GO" id="GO:0032259">
    <property type="term" value="P:methylation"/>
    <property type="evidence" value="ECO:0007669"/>
    <property type="project" value="UniProtKB-KW"/>
</dbReference>
<reference evidence="3" key="1">
    <citation type="submission" date="2019-04" db="EMBL/GenBank/DDBJ databases">
        <title>Complete genome sequence of Sphingomonas sp. W1-2-3.</title>
        <authorList>
            <person name="Im W.T."/>
        </authorList>
    </citation>
    <scope>NUCLEOTIDE SEQUENCE [LARGE SCALE GENOMIC DNA]</scope>
    <source>
        <strain evidence="3">W1-2-3</strain>
    </source>
</reference>
<gene>
    <name evidence="2" type="ORF">E6W36_12965</name>
</gene>
<keyword evidence="2" id="KW-0489">Methyltransferase</keyword>
<dbReference type="InterPro" id="IPR013216">
    <property type="entry name" value="Methyltransf_11"/>
</dbReference>
<accession>A0A4D7CC99</accession>
<proteinExistence type="predicted"/>
<keyword evidence="3" id="KW-1185">Reference proteome</keyword>
<dbReference type="Pfam" id="PF08241">
    <property type="entry name" value="Methyltransf_11"/>
    <property type="match status" value="1"/>
</dbReference>
<dbReference type="SUPFAM" id="SSF53335">
    <property type="entry name" value="S-adenosyl-L-methionine-dependent methyltransferases"/>
    <property type="match status" value="1"/>
</dbReference>
<dbReference type="Gene3D" id="3.40.50.150">
    <property type="entry name" value="Vaccinia Virus protein VP39"/>
    <property type="match status" value="1"/>
</dbReference>
<dbReference type="CDD" id="cd02440">
    <property type="entry name" value="AdoMet_MTases"/>
    <property type="match status" value="1"/>
</dbReference>
<evidence type="ECO:0000313" key="3">
    <source>
        <dbReference type="Proteomes" id="UP000298714"/>
    </source>
</evidence>
<dbReference type="RefSeq" id="WP_222872950.1">
    <property type="nucleotide sequence ID" value="NZ_CP039704.1"/>
</dbReference>
<evidence type="ECO:0000313" key="2">
    <source>
        <dbReference type="EMBL" id="QCI80092.1"/>
    </source>
</evidence>
<name>A0A4D7CC99_9SPHN</name>
<dbReference type="GO" id="GO:0008757">
    <property type="term" value="F:S-adenosylmethionine-dependent methyltransferase activity"/>
    <property type="evidence" value="ECO:0007669"/>
    <property type="project" value="InterPro"/>
</dbReference>